<comment type="caution">
    <text evidence="2">The sequence shown here is derived from an EMBL/GenBank/DDBJ whole genome shotgun (WGS) entry which is preliminary data.</text>
</comment>
<evidence type="ECO:0000313" key="2">
    <source>
        <dbReference type="EMBL" id="TCN59813.1"/>
    </source>
</evidence>
<organism evidence="2 3">
    <name type="scientific">Flavobacterium circumlabens</name>
    <dbReference type="NCBI Taxonomy" id="2133765"/>
    <lineage>
        <taxon>Bacteria</taxon>
        <taxon>Pseudomonadati</taxon>
        <taxon>Bacteroidota</taxon>
        <taxon>Flavobacteriia</taxon>
        <taxon>Flavobacteriales</taxon>
        <taxon>Flavobacteriaceae</taxon>
        <taxon>Flavobacterium</taxon>
    </lineage>
</organism>
<feature type="region of interest" description="Disordered" evidence="1">
    <location>
        <begin position="33"/>
        <end position="151"/>
    </location>
</feature>
<dbReference type="EMBL" id="SLWA01000002">
    <property type="protein sequence ID" value="TCN59813.1"/>
    <property type="molecule type" value="Genomic_DNA"/>
</dbReference>
<evidence type="ECO:0000313" key="3">
    <source>
        <dbReference type="Proteomes" id="UP000295270"/>
    </source>
</evidence>
<feature type="compositionally biased region" description="Acidic residues" evidence="1">
    <location>
        <begin position="87"/>
        <end position="140"/>
    </location>
</feature>
<accession>A0ABY2B1T9</accession>
<gene>
    <name evidence="2" type="ORF">EV142_102433</name>
</gene>
<dbReference type="RefSeq" id="WP_158286304.1">
    <property type="nucleotide sequence ID" value="NZ_JBDSHJ010000013.1"/>
</dbReference>
<protein>
    <recommendedName>
        <fullName evidence="4">DNA primase</fullName>
    </recommendedName>
</protein>
<sequence length="151" mass="17826">MDITDKKIRSTNLNKQNAIMNEALYNNHELKKGHHHYNDSRNFGRKLNGYDPNKAIPDQEQITNDEGDYDEIDDLDDDFHSPRDLEHDDDQEDLNDEFDNPKDVDDDFTETDKDLEDIDEDDDELEDDLEEDEIEEEDSGDTYPDNDPRKF</sequence>
<name>A0ABY2B1T9_9FLAO</name>
<evidence type="ECO:0008006" key="4">
    <source>
        <dbReference type="Google" id="ProtNLM"/>
    </source>
</evidence>
<dbReference type="Proteomes" id="UP000295270">
    <property type="component" value="Unassembled WGS sequence"/>
</dbReference>
<keyword evidence="3" id="KW-1185">Reference proteome</keyword>
<proteinExistence type="predicted"/>
<feature type="compositionally biased region" description="Acidic residues" evidence="1">
    <location>
        <begin position="63"/>
        <end position="77"/>
    </location>
</feature>
<reference evidence="2 3" key="1">
    <citation type="journal article" date="2015" name="Stand. Genomic Sci.">
        <title>Genomic Encyclopedia of Bacterial and Archaeal Type Strains, Phase III: the genomes of soil and plant-associated and newly described type strains.</title>
        <authorList>
            <person name="Whitman W.B."/>
            <person name="Woyke T."/>
            <person name="Klenk H.P."/>
            <person name="Zhou Y."/>
            <person name="Lilburn T.G."/>
            <person name="Beck B.J."/>
            <person name="De Vos P."/>
            <person name="Vandamme P."/>
            <person name="Eisen J.A."/>
            <person name="Garrity G."/>
            <person name="Hugenholtz P."/>
            <person name="Kyrpides N.C."/>
        </authorList>
    </citation>
    <scope>NUCLEOTIDE SEQUENCE [LARGE SCALE GENOMIC DNA]</scope>
    <source>
        <strain evidence="2 3">P5626</strain>
    </source>
</reference>
<evidence type="ECO:0000256" key="1">
    <source>
        <dbReference type="SAM" id="MobiDB-lite"/>
    </source>
</evidence>